<evidence type="ECO:0008006" key="6">
    <source>
        <dbReference type="Google" id="ProtNLM"/>
    </source>
</evidence>
<feature type="transmembrane region" description="Helical" evidence="2">
    <location>
        <begin position="314"/>
        <end position="335"/>
    </location>
</feature>
<reference evidence="4" key="1">
    <citation type="journal article" date="2020" name="Stud. Mycol.">
        <title>101 Dothideomycetes genomes: a test case for predicting lifestyles and emergence of pathogens.</title>
        <authorList>
            <person name="Haridas S."/>
            <person name="Albert R."/>
            <person name="Binder M."/>
            <person name="Bloem J."/>
            <person name="Labutti K."/>
            <person name="Salamov A."/>
            <person name="Andreopoulos B."/>
            <person name="Baker S."/>
            <person name="Barry K."/>
            <person name="Bills G."/>
            <person name="Bluhm B."/>
            <person name="Cannon C."/>
            <person name="Castanera R."/>
            <person name="Culley D."/>
            <person name="Daum C."/>
            <person name="Ezra D."/>
            <person name="Gonzalez J."/>
            <person name="Henrissat B."/>
            <person name="Kuo A."/>
            <person name="Liang C."/>
            <person name="Lipzen A."/>
            <person name="Lutzoni F."/>
            <person name="Magnuson J."/>
            <person name="Mondo S."/>
            <person name="Nolan M."/>
            <person name="Ohm R."/>
            <person name="Pangilinan J."/>
            <person name="Park H.-J."/>
            <person name="Ramirez L."/>
            <person name="Alfaro M."/>
            <person name="Sun H."/>
            <person name="Tritt A."/>
            <person name="Yoshinaga Y."/>
            <person name="Zwiers L.-H."/>
            <person name="Turgeon B."/>
            <person name="Goodwin S."/>
            <person name="Spatafora J."/>
            <person name="Crous P."/>
            <person name="Grigoriev I."/>
        </authorList>
    </citation>
    <scope>NUCLEOTIDE SEQUENCE</scope>
    <source>
        <strain evidence="4">CBS 262.69</strain>
    </source>
</reference>
<feature type="compositionally biased region" description="Basic and acidic residues" evidence="1">
    <location>
        <begin position="366"/>
        <end position="377"/>
    </location>
</feature>
<evidence type="ECO:0000313" key="4">
    <source>
        <dbReference type="EMBL" id="KAF2405303.1"/>
    </source>
</evidence>
<protein>
    <recommendedName>
        <fullName evidence="6">Mid2 domain-containing protein</fullName>
    </recommendedName>
</protein>
<keyword evidence="2" id="KW-0472">Membrane</keyword>
<sequence length="377" mass="39379">MRPSLFSLLALTTLTAASPFSRLSSLASDLEARAEQLLHIEHSPLLFERGNTCAAGTTSCGFYGQLCCTSSESCITDSNNQAQCVAAVQGANAAVSSSGAWAVYTSTWVETNLVTKTSVYSSWVPAATGTGTCKPNWANNESPCGSICCKSGQYCYSDGVCAPAGANGFTTTGVGPIIRPTTGTGVIVTQTASPTTTMAFQTPAPANNGTAVPSKSHLSGGAIAGIVIGVLLGIALLFLLCLFCCLKKGFEGILALLGIGRKKERRTRHVEETIISSRHRHGGAAVVAEDRRWYGGGGGRASSRVSDRRQKRTGGLGGMAAVTAGLGGLALALGLRRKEKRAKSEVSSTGYTYESYSYTDESASSRSDDRTRRSSRR</sequence>
<feature type="region of interest" description="Disordered" evidence="1">
    <location>
        <begin position="295"/>
        <end position="315"/>
    </location>
</feature>
<feature type="signal peptide" evidence="3">
    <location>
        <begin position="1"/>
        <end position="17"/>
    </location>
</feature>
<dbReference type="PANTHER" id="PTHR16861">
    <property type="entry name" value="GLYCOPROTEIN 38"/>
    <property type="match status" value="1"/>
</dbReference>
<feature type="transmembrane region" description="Helical" evidence="2">
    <location>
        <begin position="222"/>
        <end position="246"/>
    </location>
</feature>
<feature type="chain" id="PRO_5026169308" description="Mid2 domain-containing protein" evidence="3">
    <location>
        <begin position="18"/>
        <end position="377"/>
    </location>
</feature>
<dbReference type="Proteomes" id="UP000799640">
    <property type="component" value="Unassembled WGS sequence"/>
</dbReference>
<keyword evidence="3" id="KW-0732">Signal</keyword>
<proteinExistence type="predicted"/>
<evidence type="ECO:0000313" key="5">
    <source>
        <dbReference type="Proteomes" id="UP000799640"/>
    </source>
</evidence>
<evidence type="ECO:0000256" key="2">
    <source>
        <dbReference type="SAM" id="Phobius"/>
    </source>
</evidence>
<gene>
    <name evidence="4" type="ORF">EJ06DRAFT_20249</name>
</gene>
<organism evidence="4 5">
    <name type="scientific">Trichodelitschia bisporula</name>
    <dbReference type="NCBI Taxonomy" id="703511"/>
    <lineage>
        <taxon>Eukaryota</taxon>
        <taxon>Fungi</taxon>
        <taxon>Dikarya</taxon>
        <taxon>Ascomycota</taxon>
        <taxon>Pezizomycotina</taxon>
        <taxon>Dothideomycetes</taxon>
        <taxon>Dothideomycetes incertae sedis</taxon>
        <taxon>Phaeotrichales</taxon>
        <taxon>Phaeotrichaceae</taxon>
        <taxon>Trichodelitschia</taxon>
    </lineage>
</organism>
<keyword evidence="2" id="KW-0812">Transmembrane</keyword>
<feature type="region of interest" description="Disordered" evidence="1">
    <location>
        <begin position="338"/>
        <end position="377"/>
    </location>
</feature>
<accession>A0A6G1IAG7</accession>
<dbReference type="AlphaFoldDB" id="A0A6G1IAG7"/>
<keyword evidence="2" id="KW-1133">Transmembrane helix</keyword>
<dbReference type="OrthoDB" id="5425848at2759"/>
<dbReference type="PANTHER" id="PTHR16861:SF10">
    <property type="entry name" value="MID2 DOMAIN-CONTAINING PROTEIN"/>
    <property type="match status" value="1"/>
</dbReference>
<evidence type="ECO:0000256" key="1">
    <source>
        <dbReference type="SAM" id="MobiDB-lite"/>
    </source>
</evidence>
<evidence type="ECO:0000256" key="3">
    <source>
        <dbReference type="SAM" id="SignalP"/>
    </source>
</evidence>
<keyword evidence="5" id="KW-1185">Reference proteome</keyword>
<dbReference type="EMBL" id="ML996687">
    <property type="protein sequence ID" value="KAF2405303.1"/>
    <property type="molecule type" value="Genomic_DNA"/>
</dbReference>
<name>A0A6G1IAG7_9PEZI</name>
<feature type="compositionally biased region" description="Low complexity" evidence="1">
    <location>
        <begin position="345"/>
        <end position="365"/>
    </location>
</feature>